<organism evidence="4 5">
    <name type="scientific">Macrosiphum euphorbiae</name>
    <name type="common">potato aphid</name>
    <dbReference type="NCBI Taxonomy" id="13131"/>
    <lineage>
        <taxon>Eukaryota</taxon>
        <taxon>Metazoa</taxon>
        <taxon>Ecdysozoa</taxon>
        <taxon>Arthropoda</taxon>
        <taxon>Hexapoda</taxon>
        <taxon>Insecta</taxon>
        <taxon>Pterygota</taxon>
        <taxon>Neoptera</taxon>
        <taxon>Paraneoptera</taxon>
        <taxon>Hemiptera</taxon>
        <taxon>Sternorrhyncha</taxon>
        <taxon>Aphidomorpha</taxon>
        <taxon>Aphidoidea</taxon>
        <taxon>Aphididae</taxon>
        <taxon>Macrosiphini</taxon>
        <taxon>Macrosiphum</taxon>
    </lineage>
</organism>
<dbReference type="Gene3D" id="3.40.50.300">
    <property type="entry name" value="P-loop containing nucleotide triphosphate hydrolases"/>
    <property type="match status" value="1"/>
</dbReference>
<comment type="caution">
    <text evidence="4">The sequence shown here is derived from an EMBL/GenBank/DDBJ whole genome shotgun (WGS) entry which is preliminary data.</text>
</comment>
<reference evidence="4 5" key="1">
    <citation type="submission" date="2023-01" db="EMBL/GenBank/DDBJ databases">
        <authorList>
            <person name="Whitehead M."/>
        </authorList>
    </citation>
    <scope>NUCLEOTIDE SEQUENCE [LARGE SCALE GENOMIC DNA]</scope>
</reference>
<proteinExistence type="predicted"/>
<evidence type="ECO:0000313" key="4">
    <source>
        <dbReference type="EMBL" id="CAI6372218.1"/>
    </source>
</evidence>
<dbReference type="SUPFAM" id="SSF52540">
    <property type="entry name" value="P-loop containing nucleoside triphosphate hydrolases"/>
    <property type="match status" value="1"/>
</dbReference>
<feature type="domain" description="SF3 helicase" evidence="3">
    <location>
        <begin position="478"/>
        <end position="639"/>
    </location>
</feature>
<dbReference type="Pfam" id="PF01057">
    <property type="entry name" value="Parvo_NS1"/>
    <property type="match status" value="1"/>
</dbReference>
<evidence type="ECO:0000313" key="5">
    <source>
        <dbReference type="Proteomes" id="UP001160148"/>
    </source>
</evidence>
<evidence type="ECO:0000259" key="3">
    <source>
        <dbReference type="PROSITE" id="PS51206"/>
    </source>
</evidence>
<dbReference type="GO" id="GO:0019079">
    <property type="term" value="P:viral genome replication"/>
    <property type="evidence" value="ECO:0007669"/>
    <property type="project" value="InterPro"/>
</dbReference>
<dbReference type="InterPro" id="IPR001257">
    <property type="entry name" value="Parvovirus_NS1_helicase"/>
</dbReference>
<keyword evidence="2" id="KW-0067">ATP-binding</keyword>
<accession>A0AAV0XUX3</accession>
<name>A0AAV0XUX3_9HEMI</name>
<keyword evidence="5" id="KW-1185">Reference proteome</keyword>
<protein>
    <recommendedName>
        <fullName evidence="3">SF3 helicase domain-containing protein</fullName>
    </recommendedName>
</protein>
<dbReference type="Proteomes" id="UP001160148">
    <property type="component" value="Unassembled WGS sequence"/>
</dbReference>
<gene>
    <name evidence="4" type="ORF">MEUPH1_LOCUS26120</name>
</gene>
<dbReference type="AlphaFoldDB" id="A0AAV0XUX3"/>
<dbReference type="InterPro" id="IPR014015">
    <property type="entry name" value="Helicase_SF3_DNA-vir"/>
</dbReference>
<sequence>MNGQSTLDILHRPTLADCEYVCRRQQFMFGNRYGEDLQEEECAEYCSADYCGSDKEGEDDVDSVYQYSAATNSDCYGDGEFECGQSGSRHTAVDGFQTEGGIAISHFSLDSFDIIMAPGTFFHIDEPEEMDDYESGPRRATGGMQYGGYSDERQNQGLVARGSQNYEHLLGRIIDRIRDIDFRGNDRYISDVIVPRGPNGVDEVTAGLQDMLRQYPPKLPVIVTAHGDHVHCVHVCRQSNSACRCVWLQRCVLYRQHGRRRLRRRVWAIRLTSSDWENIVRYFSTDGREPQQIDGLGSYGGLRDGRNFIQEVRSRRTSGHAGMVEICSNEMPNDVPRELGAFAKYQDGHENNSSADEVFGYDERGSSINPICEYPTSLKNLLYHYPCCPPDAFTNIREFYLNPKLNYILEEDKKCKVAIRNWCAIIRDWSIVQFVEYYNKPNVKPYFNAYARGPGTVYYNVDESVSIASKLLMYQFENDNGLICKFLQTLVNILDKKIPKRNSMLIHSPPSAGKNYFFDAVAAFFLNYGMFGTANKTNNFSFSDGAGKRLVIWNEPNYEVYHLEKMKELLGGDTTRVHVKYKNDIPLQGPPIILLTNHYLSIINDPSFRDRLSVYTWISAPFLKNYNKKLSPLFFYHLLNKYNITY</sequence>
<dbReference type="PROSITE" id="PS51206">
    <property type="entry name" value="SF3_HELICASE_1"/>
    <property type="match status" value="1"/>
</dbReference>
<keyword evidence="1" id="KW-0547">Nucleotide-binding</keyword>
<dbReference type="EMBL" id="CARXXK010001024">
    <property type="protein sequence ID" value="CAI6372218.1"/>
    <property type="molecule type" value="Genomic_DNA"/>
</dbReference>
<dbReference type="GO" id="GO:0005524">
    <property type="term" value="F:ATP binding"/>
    <property type="evidence" value="ECO:0007669"/>
    <property type="project" value="UniProtKB-KW"/>
</dbReference>
<evidence type="ECO:0000256" key="2">
    <source>
        <dbReference type="ARBA" id="ARBA00022840"/>
    </source>
</evidence>
<dbReference type="InterPro" id="IPR027417">
    <property type="entry name" value="P-loop_NTPase"/>
</dbReference>
<evidence type="ECO:0000256" key="1">
    <source>
        <dbReference type="ARBA" id="ARBA00022741"/>
    </source>
</evidence>